<name>B7J5N3_ACIF2</name>
<organism evidence="2 3">
    <name type="scientific">Acidithiobacillus ferrooxidans (strain ATCC 23270 / DSM 14882 / CIP 104768 / NCIMB 8455)</name>
    <name type="common">Ferrobacillus ferrooxidans (strain ATCC 23270)</name>
    <dbReference type="NCBI Taxonomy" id="243159"/>
    <lineage>
        <taxon>Bacteria</taxon>
        <taxon>Pseudomonadati</taxon>
        <taxon>Pseudomonadota</taxon>
        <taxon>Acidithiobacillia</taxon>
        <taxon>Acidithiobacillales</taxon>
        <taxon>Acidithiobacillaceae</taxon>
        <taxon>Acidithiobacillus</taxon>
    </lineage>
</organism>
<reference evidence="2 3" key="1">
    <citation type="journal article" date="2008" name="BMC Genomics">
        <title>Acidithiobacillus ferrooxidans metabolism: from genome sequence to industrial applications.</title>
        <authorList>
            <person name="Valdes J."/>
            <person name="Pedroso I."/>
            <person name="Quatrini R."/>
            <person name="Dodson R.J."/>
            <person name="Tettelin H."/>
            <person name="Blake R.II."/>
            <person name="Eisen J.A."/>
            <person name="Holmes D.S."/>
        </authorList>
    </citation>
    <scope>NUCLEOTIDE SEQUENCE [LARGE SCALE GENOMIC DNA]</scope>
    <source>
        <strain evidence="3">ATCC 23270 / DSM 14882 / CIP 104768 / NCIMB 8455</strain>
    </source>
</reference>
<evidence type="ECO:0000256" key="1">
    <source>
        <dbReference type="SAM" id="Phobius"/>
    </source>
</evidence>
<evidence type="ECO:0000313" key="3">
    <source>
        <dbReference type="Proteomes" id="UP000001362"/>
    </source>
</evidence>
<proteinExistence type="predicted"/>
<gene>
    <name evidence="2" type="ordered locus">AFE_2247</name>
</gene>
<dbReference type="PaxDb" id="243159-AFE_2247"/>
<dbReference type="HOGENOM" id="CLU_3039392_0_0_6"/>
<keyword evidence="1" id="KW-1133">Transmembrane helix</keyword>
<dbReference type="AlphaFoldDB" id="B7J5N3"/>
<sequence length="54" mass="6359">MIYLAEGIFVLGGIFLLWYRIDGIVSKLRRERVRKAEYSWAVTHPDCAFQMKPI</sequence>
<dbReference type="Proteomes" id="UP000001362">
    <property type="component" value="Chromosome"/>
</dbReference>
<keyword evidence="3" id="KW-1185">Reference proteome</keyword>
<keyword evidence="1" id="KW-0812">Transmembrane</keyword>
<protein>
    <submittedName>
        <fullName evidence="2">Uncharacterized protein</fullName>
    </submittedName>
</protein>
<accession>B7J5N3</accession>
<keyword evidence="1" id="KW-0472">Membrane</keyword>
<dbReference type="KEGG" id="afr:AFE_2247"/>
<dbReference type="EMBL" id="CP001219">
    <property type="protein sequence ID" value="ACK78699.1"/>
    <property type="molecule type" value="Genomic_DNA"/>
</dbReference>
<feature type="transmembrane region" description="Helical" evidence="1">
    <location>
        <begin position="6"/>
        <end position="25"/>
    </location>
</feature>
<evidence type="ECO:0000313" key="2">
    <source>
        <dbReference type="EMBL" id="ACK78699.1"/>
    </source>
</evidence>